<dbReference type="InterPro" id="IPR001525">
    <property type="entry name" value="C5_MeTfrase"/>
</dbReference>
<dbReference type="PANTHER" id="PTHR10629">
    <property type="entry name" value="CYTOSINE-SPECIFIC METHYLTRANSFERASE"/>
    <property type="match status" value="1"/>
</dbReference>
<protein>
    <recommendedName>
        <fullName evidence="1">DNA (cytosine-5-)-methyltransferase</fullName>
        <ecNumber evidence="1">2.1.1.37</ecNumber>
    </recommendedName>
</protein>
<evidence type="ECO:0000256" key="1">
    <source>
        <dbReference type="ARBA" id="ARBA00011975"/>
    </source>
</evidence>
<keyword evidence="3 6" id="KW-0808">Transferase</keyword>
<name>A0AAX6NDF0_PRIAR</name>
<evidence type="ECO:0000256" key="4">
    <source>
        <dbReference type="ARBA" id="ARBA00022691"/>
    </source>
</evidence>
<gene>
    <name evidence="8" type="primary">dcm</name>
    <name evidence="8" type="ORF">O0Q50_21550</name>
</gene>
<dbReference type="NCBIfam" id="TIGR00675">
    <property type="entry name" value="dcm"/>
    <property type="match status" value="1"/>
</dbReference>
<dbReference type="EMBL" id="JAPTGD010000002">
    <property type="protein sequence ID" value="MDU9693766.1"/>
    <property type="molecule type" value="Genomic_DNA"/>
</dbReference>
<organism evidence="8 9">
    <name type="scientific">Priestia aryabhattai</name>
    <name type="common">Bacillus aryabhattai</name>
    <dbReference type="NCBI Taxonomy" id="412384"/>
    <lineage>
        <taxon>Bacteria</taxon>
        <taxon>Bacillati</taxon>
        <taxon>Bacillota</taxon>
        <taxon>Bacilli</taxon>
        <taxon>Bacillales</taxon>
        <taxon>Bacillaceae</taxon>
        <taxon>Priestia</taxon>
    </lineage>
</organism>
<evidence type="ECO:0000313" key="8">
    <source>
        <dbReference type="EMBL" id="MDU9693766.1"/>
    </source>
</evidence>
<dbReference type="PRINTS" id="PR00105">
    <property type="entry name" value="C5METTRFRASE"/>
</dbReference>
<reference evidence="8" key="2">
    <citation type="submission" date="2022-12" db="EMBL/GenBank/DDBJ databases">
        <authorList>
            <person name="Dechsakulwatana C."/>
            <person name="Rungsihiranrut A."/>
            <person name="Muangchinda C."/>
            <person name="Ningthoujam R."/>
            <person name="Klankeo P."/>
            <person name="Pinyakong O."/>
        </authorList>
    </citation>
    <scope>NUCLEOTIDE SEQUENCE</scope>
    <source>
        <strain evidence="8">TL01-2</strain>
    </source>
</reference>
<dbReference type="AlphaFoldDB" id="A0AAX6NDF0"/>
<dbReference type="PROSITE" id="PS51679">
    <property type="entry name" value="SAM_MT_C5"/>
    <property type="match status" value="1"/>
</dbReference>
<keyword evidence="4 6" id="KW-0949">S-adenosyl-L-methionine</keyword>
<proteinExistence type="inferred from homology"/>
<evidence type="ECO:0000256" key="2">
    <source>
        <dbReference type="ARBA" id="ARBA00022603"/>
    </source>
</evidence>
<evidence type="ECO:0000256" key="5">
    <source>
        <dbReference type="ARBA" id="ARBA00022747"/>
    </source>
</evidence>
<reference evidence="8" key="1">
    <citation type="journal article" date="2022" name="J Environ Chem Eng">
        <title>Biodegradation of petroleum oil using a constructed nonpathogenic and heavy metal-tolerant bacterial consortium isolated from marine sponges.</title>
        <authorList>
            <person name="Dechsakulwatana C."/>
            <person name="Rungsihiranrut A."/>
            <person name="Muangchinda C."/>
            <person name="Ningthoujam R."/>
            <person name="Klankeo P."/>
            <person name="Pinyakong O."/>
        </authorList>
    </citation>
    <scope>NUCLEOTIDE SEQUENCE</scope>
    <source>
        <strain evidence="8">TL01-2</strain>
    </source>
</reference>
<dbReference type="PANTHER" id="PTHR10629:SF52">
    <property type="entry name" value="DNA (CYTOSINE-5)-METHYLTRANSFERASE 1"/>
    <property type="match status" value="1"/>
</dbReference>
<comment type="similarity">
    <text evidence="6 7">Belongs to the class I-like SAM-binding methyltransferase superfamily. C5-methyltransferase family.</text>
</comment>
<dbReference type="EC" id="2.1.1.37" evidence="1"/>
<dbReference type="Proteomes" id="UP001269400">
    <property type="component" value="Unassembled WGS sequence"/>
</dbReference>
<evidence type="ECO:0000256" key="3">
    <source>
        <dbReference type="ARBA" id="ARBA00022679"/>
    </source>
</evidence>
<dbReference type="SUPFAM" id="SSF53335">
    <property type="entry name" value="S-adenosyl-L-methionine-dependent methyltransferases"/>
    <property type="match status" value="1"/>
</dbReference>
<dbReference type="Pfam" id="PF00145">
    <property type="entry name" value="DNA_methylase"/>
    <property type="match status" value="1"/>
</dbReference>
<dbReference type="Gene3D" id="3.40.50.150">
    <property type="entry name" value="Vaccinia Virus protein VP39"/>
    <property type="match status" value="1"/>
</dbReference>
<dbReference type="GO" id="GO:0003677">
    <property type="term" value="F:DNA binding"/>
    <property type="evidence" value="ECO:0007669"/>
    <property type="project" value="TreeGrafter"/>
</dbReference>
<dbReference type="GO" id="GO:0003886">
    <property type="term" value="F:DNA (cytosine-5-)-methyltransferase activity"/>
    <property type="evidence" value="ECO:0007669"/>
    <property type="project" value="UniProtKB-EC"/>
</dbReference>
<dbReference type="GO" id="GO:0044027">
    <property type="term" value="P:negative regulation of gene expression via chromosomal CpG island methylation"/>
    <property type="evidence" value="ECO:0007669"/>
    <property type="project" value="TreeGrafter"/>
</dbReference>
<keyword evidence="2 6" id="KW-0489">Methyltransferase</keyword>
<comment type="caution">
    <text evidence="8">The sequence shown here is derived from an EMBL/GenBank/DDBJ whole genome shotgun (WGS) entry which is preliminary data.</text>
</comment>
<dbReference type="GO" id="GO:0009307">
    <property type="term" value="P:DNA restriction-modification system"/>
    <property type="evidence" value="ECO:0007669"/>
    <property type="project" value="UniProtKB-KW"/>
</dbReference>
<dbReference type="InterPro" id="IPR050390">
    <property type="entry name" value="C5-Methyltransferase"/>
</dbReference>
<feature type="active site" evidence="6">
    <location>
        <position position="6"/>
    </location>
</feature>
<evidence type="ECO:0000256" key="7">
    <source>
        <dbReference type="RuleBase" id="RU000416"/>
    </source>
</evidence>
<dbReference type="GO" id="GO:0032259">
    <property type="term" value="P:methylation"/>
    <property type="evidence" value="ECO:0007669"/>
    <property type="project" value="UniProtKB-KW"/>
</dbReference>
<keyword evidence="5" id="KW-0680">Restriction system</keyword>
<dbReference type="Gene3D" id="3.90.120.10">
    <property type="entry name" value="DNA Methylase, subunit A, domain 2"/>
    <property type="match status" value="1"/>
</dbReference>
<evidence type="ECO:0000256" key="6">
    <source>
        <dbReference type="PROSITE-ProRule" id="PRU01016"/>
    </source>
</evidence>
<accession>A0AAX6NDF0</accession>
<evidence type="ECO:0000313" key="9">
    <source>
        <dbReference type="Proteomes" id="UP001269400"/>
    </source>
</evidence>
<dbReference type="InterPro" id="IPR029063">
    <property type="entry name" value="SAM-dependent_MTases_sf"/>
</dbReference>
<sequence length="415" mass="47738">MYIERCKHGSERGSRKTSFSRRKVASSLLYSLGGPRLIDDERNFKYIHCCRALIEAQPKIFIAENVKGLLTLGKGEAYEQIKADFAAAGYKIYAKLLNSRDYGVPQIRERVIMVGVRNDLDFVYDFPEPTHGEGIGLKPFTTIKRAIWDLKDDPGWYYKGTYSSQYMGRNRKKNWDQQSFTIQADGRQSPMHPVGKPMVKIDSNHWMFGEQDPNEPYEERRMSVKEVARLQTFTDWFKFDYGSESTKHNTKVNKLFDQIGNAVPVLMAKVIAKPIIKFLDDLRQMEQENTLVSSNDVSDLAYELPVCAISSLENEATSFQSHEQVSVDEVSIAENTEKPNLKKTTPVNNYAQISIEELLVYENNNQDIREKVSSNKNERHSIIEDVHSNKKEMLDIIEEATSINNQKQLSFNIFM</sequence>
<dbReference type="RefSeq" id="WP_316910985.1">
    <property type="nucleotide sequence ID" value="NZ_JAPTGD010000002.1"/>
</dbReference>